<dbReference type="InterPro" id="IPR050087">
    <property type="entry name" value="AON_synthase_class-II"/>
</dbReference>
<dbReference type="Gene3D" id="3.40.640.10">
    <property type="entry name" value="Type I PLP-dependent aspartate aminotransferase-like (Major domain)"/>
    <property type="match status" value="1"/>
</dbReference>
<gene>
    <name evidence="6" type="ORF">E1298_22310</name>
</gene>
<keyword evidence="6" id="KW-0032">Aminotransferase</keyword>
<evidence type="ECO:0000313" key="6">
    <source>
        <dbReference type="EMBL" id="TDD82678.1"/>
    </source>
</evidence>
<evidence type="ECO:0000256" key="4">
    <source>
        <dbReference type="ARBA" id="ARBA00047715"/>
    </source>
</evidence>
<dbReference type="RefSeq" id="WP_131896293.1">
    <property type="nucleotide sequence ID" value="NZ_SMKU01000121.1"/>
</dbReference>
<dbReference type="GO" id="GO:0008710">
    <property type="term" value="F:8-amino-7-oxononanoate synthase activity"/>
    <property type="evidence" value="ECO:0007669"/>
    <property type="project" value="UniProtKB-EC"/>
</dbReference>
<comment type="cofactor">
    <cofactor evidence="1">
        <name>pyridoxal 5'-phosphate</name>
        <dbReference type="ChEBI" id="CHEBI:597326"/>
    </cofactor>
</comment>
<sequence length="450" mass="48451">MRENKEGSRLRRIPASTLEATLGRFVPVKGVGLSDRVREFTAWRDDRLRASIWPYSRTVETPVAPRARVGFPERPGEEAEPPTEGICFSTQDYLGLSRDPSVHEAVISALGRYGPHAGSSPCLTGHTPVSDALRQELSELTGMEHVVLFPTGWAAGFGAITGLMRQWDHIVLDERAHACLAQGAHAATPNVTTAVHLDNGSVRERLRSIRATDVGNAILVITEGVYSMDSDVPALKELQQICREYQAVLMVDVAHDLGALGPGGTGQAGIQGMLGEIDLVMGSFSKCFATNGGFVGTCSREVEQYLSIYAGSHFFSSALSPLQAAAALQCARIVRSPEGESRRADLAQVADRLRHALAGRRLTVLGERSAIVPVETGSVAVARLAWSLAERRGLILAVIEFPAVPLGAARFRMQLMSDHRLEDMDTAARVLDESLTEARAVLAGRKGDAT</sequence>
<dbReference type="Gene3D" id="3.90.1150.10">
    <property type="entry name" value="Aspartate Aminotransferase, domain 1"/>
    <property type="match status" value="1"/>
</dbReference>
<name>A0A4R5B8P7_9ACTN</name>
<dbReference type="InterPro" id="IPR015422">
    <property type="entry name" value="PyrdxlP-dep_Trfase_small"/>
</dbReference>
<dbReference type="InterPro" id="IPR015424">
    <property type="entry name" value="PyrdxlP-dep_Trfase"/>
</dbReference>
<organism evidence="6 7">
    <name type="scientific">Actinomadura rubrisoli</name>
    <dbReference type="NCBI Taxonomy" id="2530368"/>
    <lineage>
        <taxon>Bacteria</taxon>
        <taxon>Bacillati</taxon>
        <taxon>Actinomycetota</taxon>
        <taxon>Actinomycetes</taxon>
        <taxon>Streptosporangiales</taxon>
        <taxon>Thermomonosporaceae</taxon>
        <taxon>Actinomadura</taxon>
    </lineage>
</organism>
<dbReference type="InterPro" id="IPR004839">
    <property type="entry name" value="Aminotransferase_I/II_large"/>
</dbReference>
<evidence type="ECO:0000256" key="1">
    <source>
        <dbReference type="ARBA" id="ARBA00001933"/>
    </source>
</evidence>
<dbReference type="Proteomes" id="UP000294513">
    <property type="component" value="Unassembled WGS sequence"/>
</dbReference>
<dbReference type="GO" id="GO:0030170">
    <property type="term" value="F:pyridoxal phosphate binding"/>
    <property type="evidence" value="ECO:0007669"/>
    <property type="project" value="InterPro"/>
</dbReference>
<evidence type="ECO:0000313" key="7">
    <source>
        <dbReference type="Proteomes" id="UP000294513"/>
    </source>
</evidence>
<comment type="catalytic activity">
    <reaction evidence="4">
        <text>6-carboxyhexanoyl-[ACP] + L-alanine + H(+) = (8S)-8-amino-7-oxononanoate + holo-[ACP] + CO2</text>
        <dbReference type="Rhea" id="RHEA:42288"/>
        <dbReference type="Rhea" id="RHEA-COMP:9685"/>
        <dbReference type="Rhea" id="RHEA-COMP:9955"/>
        <dbReference type="ChEBI" id="CHEBI:15378"/>
        <dbReference type="ChEBI" id="CHEBI:16526"/>
        <dbReference type="ChEBI" id="CHEBI:57972"/>
        <dbReference type="ChEBI" id="CHEBI:64479"/>
        <dbReference type="ChEBI" id="CHEBI:78846"/>
        <dbReference type="ChEBI" id="CHEBI:149468"/>
        <dbReference type="EC" id="2.3.1.47"/>
    </reaction>
</comment>
<dbReference type="EMBL" id="SMKU01000121">
    <property type="protein sequence ID" value="TDD82678.1"/>
    <property type="molecule type" value="Genomic_DNA"/>
</dbReference>
<comment type="caution">
    <text evidence="6">The sequence shown here is derived from an EMBL/GenBank/DDBJ whole genome shotgun (WGS) entry which is preliminary data.</text>
</comment>
<dbReference type="SUPFAM" id="SSF53383">
    <property type="entry name" value="PLP-dependent transferases"/>
    <property type="match status" value="1"/>
</dbReference>
<accession>A0A4R5B8P7</accession>
<dbReference type="AlphaFoldDB" id="A0A4R5B8P7"/>
<keyword evidence="7" id="KW-1185">Reference proteome</keyword>
<reference evidence="6 7" key="1">
    <citation type="submission" date="2019-03" db="EMBL/GenBank/DDBJ databases">
        <title>Draft genome sequences of novel Actinobacteria.</title>
        <authorList>
            <person name="Sahin N."/>
            <person name="Ay H."/>
            <person name="Saygin H."/>
        </authorList>
    </citation>
    <scope>NUCLEOTIDE SEQUENCE [LARGE SCALE GENOMIC DNA]</scope>
    <source>
        <strain evidence="6 7">H3C3</strain>
    </source>
</reference>
<protein>
    <recommendedName>
        <fullName evidence="2">8-amino-7-oxononanoate synthase</fullName>
        <ecNumber evidence="2">2.3.1.47</ecNumber>
    </recommendedName>
</protein>
<dbReference type="EC" id="2.3.1.47" evidence="2"/>
<dbReference type="InterPro" id="IPR015421">
    <property type="entry name" value="PyrdxlP-dep_Trfase_major"/>
</dbReference>
<dbReference type="PANTHER" id="PTHR13693">
    <property type="entry name" value="CLASS II AMINOTRANSFERASE/8-AMINO-7-OXONONANOATE SYNTHASE"/>
    <property type="match status" value="1"/>
</dbReference>
<keyword evidence="3 6" id="KW-0808">Transferase</keyword>
<feature type="domain" description="Aminotransferase class I/classII large" evidence="5">
    <location>
        <begin position="86"/>
        <end position="430"/>
    </location>
</feature>
<dbReference type="PANTHER" id="PTHR13693:SF103">
    <property type="entry name" value="AMINOTRANSFERASE CLASS I_CLASSII DOMAIN-CONTAINING PROTEIN"/>
    <property type="match status" value="1"/>
</dbReference>
<dbReference type="OrthoDB" id="9807157at2"/>
<dbReference type="Pfam" id="PF00155">
    <property type="entry name" value="Aminotran_1_2"/>
    <property type="match status" value="1"/>
</dbReference>
<evidence type="ECO:0000259" key="5">
    <source>
        <dbReference type="Pfam" id="PF00155"/>
    </source>
</evidence>
<evidence type="ECO:0000256" key="3">
    <source>
        <dbReference type="ARBA" id="ARBA00022679"/>
    </source>
</evidence>
<evidence type="ECO:0000256" key="2">
    <source>
        <dbReference type="ARBA" id="ARBA00013187"/>
    </source>
</evidence>
<dbReference type="GO" id="GO:0008483">
    <property type="term" value="F:transaminase activity"/>
    <property type="evidence" value="ECO:0007669"/>
    <property type="project" value="UniProtKB-KW"/>
</dbReference>
<proteinExistence type="predicted"/>